<evidence type="ECO:0000313" key="3">
    <source>
        <dbReference type="Proteomes" id="UP000030634"/>
    </source>
</evidence>
<dbReference type="HOGENOM" id="CLU_1955984_0_0_0"/>
<dbReference type="EMBL" id="CP010028">
    <property type="protein sequence ID" value="AIZ46558.1"/>
    <property type="molecule type" value="Genomic_DNA"/>
</dbReference>
<dbReference type="KEGG" id="dsw:QR90_08710"/>
<evidence type="ECO:0000259" key="1">
    <source>
        <dbReference type="Pfam" id="PF13470"/>
    </source>
</evidence>
<dbReference type="InterPro" id="IPR002850">
    <property type="entry name" value="PIN_toxin-like"/>
</dbReference>
<sequence length="139" mass="15403">MIPDIQVLLSGLTSSRGPARELYLAARRFDVVFVLADEHFMELQRVLTYPQVLALGGGISASDAFGLATELQRVSQVVGPLQHHDWPSCPDPKDWYLLDLLMTSGADAIVSKDGHLRRLKARLGIPVYEPRDLVRLGII</sequence>
<dbReference type="STRING" id="1182571.QR90_08710"/>
<organism evidence="2 3">
    <name type="scientific">Deinococcus radiopugnans</name>
    <dbReference type="NCBI Taxonomy" id="57497"/>
    <lineage>
        <taxon>Bacteria</taxon>
        <taxon>Thermotogati</taxon>
        <taxon>Deinococcota</taxon>
        <taxon>Deinococci</taxon>
        <taxon>Deinococcales</taxon>
        <taxon>Deinococcaceae</taxon>
        <taxon>Deinococcus</taxon>
    </lineage>
</organism>
<evidence type="ECO:0000313" key="2">
    <source>
        <dbReference type="EMBL" id="AIZ46558.1"/>
    </source>
</evidence>
<gene>
    <name evidence="2" type="ORF">QR90_08710</name>
</gene>
<name>A0A0A7KPD0_9DEIO</name>
<dbReference type="PANTHER" id="PTHR34610">
    <property type="entry name" value="SSL7007 PROTEIN"/>
    <property type="match status" value="1"/>
</dbReference>
<dbReference type="AlphaFoldDB" id="A0A0A7KPD0"/>
<dbReference type="PANTHER" id="PTHR34610:SF4">
    <property type="entry name" value="SLL8027 PROTEIN"/>
    <property type="match status" value="1"/>
</dbReference>
<dbReference type="InterPro" id="IPR002716">
    <property type="entry name" value="PIN_dom"/>
</dbReference>
<dbReference type="Proteomes" id="UP000030634">
    <property type="component" value="Chromosome"/>
</dbReference>
<protein>
    <submittedName>
        <fullName evidence="2">Toxin-antitoxin system toxin component, PIN family protein</fullName>
    </submittedName>
</protein>
<feature type="domain" description="PIN" evidence="1">
    <location>
        <begin position="4"/>
        <end position="113"/>
    </location>
</feature>
<dbReference type="Pfam" id="PF13470">
    <property type="entry name" value="PIN_3"/>
    <property type="match status" value="1"/>
</dbReference>
<dbReference type="NCBIfam" id="TIGR00305">
    <property type="entry name" value="putative toxin-antitoxin system toxin component, PIN family"/>
    <property type="match status" value="1"/>
</dbReference>
<proteinExistence type="predicted"/>
<reference evidence="3" key="1">
    <citation type="submission" date="2014-11" db="EMBL/GenBank/DDBJ databases">
        <title>Hymenobacter sp. DG25B genome submission.</title>
        <authorList>
            <person name="Jung H.-Y."/>
            <person name="Kim M.K."/>
            <person name="Srinivasan S."/>
            <person name="Lim S."/>
        </authorList>
    </citation>
    <scope>NUCLEOTIDE SEQUENCE [LARGE SCALE GENOMIC DNA]</scope>
    <source>
        <strain evidence="3">DY59</strain>
    </source>
</reference>
<accession>A0A0A7KPD0</accession>